<dbReference type="AlphaFoldDB" id="A0A8H7ZT97"/>
<dbReference type="InterPro" id="IPR050087">
    <property type="entry name" value="AON_synthase_class-II"/>
</dbReference>
<dbReference type="OrthoDB" id="3168162at2759"/>
<dbReference type="Gene3D" id="3.40.640.10">
    <property type="entry name" value="Type I PLP-dependent aspartate aminotransferase-like (Major domain)"/>
    <property type="match status" value="1"/>
</dbReference>
<keyword evidence="7" id="KW-0663">Pyridoxal phosphate</keyword>
<dbReference type="EC" id="2.3.1.50" evidence="5"/>
<evidence type="ECO:0000256" key="3">
    <source>
        <dbReference type="ARBA" id="ARBA00004991"/>
    </source>
</evidence>
<keyword evidence="8" id="KW-0746">Sphingolipid metabolism</keyword>
<dbReference type="InterPro" id="IPR015421">
    <property type="entry name" value="PyrdxlP-dep_Trfase_major"/>
</dbReference>
<name>A0A8H7ZT97_9FUNG</name>
<dbReference type="GO" id="GO:0016020">
    <property type="term" value="C:membrane"/>
    <property type="evidence" value="ECO:0007669"/>
    <property type="project" value="GOC"/>
</dbReference>
<feature type="domain" description="Aminotransferase class I/classII large" evidence="11">
    <location>
        <begin position="2"/>
        <end position="237"/>
    </location>
</feature>
<evidence type="ECO:0000256" key="8">
    <source>
        <dbReference type="ARBA" id="ARBA00022919"/>
    </source>
</evidence>
<dbReference type="GO" id="GO:0046513">
    <property type="term" value="P:ceramide biosynthetic process"/>
    <property type="evidence" value="ECO:0007669"/>
    <property type="project" value="TreeGrafter"/>
</dbReference>
<dbReference type="GO" id="GO:0005783">
    <property type="term" value="C:endoplasmic reticulum"/>
    <property type="evidence" value="ECO:0007669"/>
    <property type="project" value="TreeGrafter"/>
</dbReference>
<dbReference type="PANTHER" id="PTHR13693:SF2">
    <property type="entry name" value="SERINE PALMITOYLTRANSFERASE 1"/>
    <property type="match status" value="1"/>
</dbReference>
<keyword evidence="6 12" id="KW-0808">Transferase</keyword>
<comment type="caution">
    <text evidence="12">The sequence shown here is derived from an EMBL/GenBank/DDBJ whole genome shotgun (WGS) entry which is preliminary data.</text>
</comment>
<comment type="pathway">
    <text evidence="3">Sphingolipid metabolism.</text>
</comment>
<organism evidence="12 13">
    <name type="scientific">Olpidium bornovanus</name>
    <dbReference type="NCBI Taxonomy" id="278681"/>
    <lineage>
        <taxon>Eukaryota</taxon>
        <taxon>Fungi</taxon>
        <taxon>Fungi incertae sedis</taxon>
        <taxon>Olpidiomycota</taxon>
        <taxon>Olpidiomycotina</taxon>
        <taxon>Olpidiomycetes</taxon>
        <taxon>Olpidiales</taxon>
        <taxon>Olpidiaceae</taxon>
        <taxon>Olpidium</taxon>
    </lineage>
</organism>
<dbReference type="GO" id="GO:0004758">
    <property type="term" value="F:serine C-palmitoyltransferase activity"/>
    <property type="evidence" value="ECO:0007669"/>
    <property type="project" value="TreeGrafter"/>
</dbReference>
<keyword evidence="13" id="KW-1185">Reference proteome</keyword>
<dbReference type="Pfam" id="PF00155">
    <property type="entry name" value="Aminotran_1_2"/>
    <property type="match status" value="1"/>
</dbReference>
<evidence type="ECO:0000256" key="6">
    <source>
        <dbReference type="ARBA" id="ARBA00022679"/>
    </source>
</evidence>
<comment type="similarity">
    <text evidence="4">Belongs to the class-II pyridoxal-phosphate-dependent aminotransferase family.</text>
</comment>
<evidence type="ECO:0000256" key="10">
    <source>
        <dbReference type="ARBA" id="ARBA00023315"/>
    </source>
</evidence>
<evidence type="ECO:0000256" key="7">
    <source>
        <dbReference type="ARBA" id="ARBA00022898"/>
    </source>
</evidence>
<keyword evidence="10" id="KW-0012">Acyltransferase</keyword>
<dbReference type="InterPro" id="IPR015424">
    <property type="entry name" value="PyrdxlP-dep_Trfase"/>
</dbReference>
<evidence type="ECO:0000256" key="5">
    <source>
        <dbReference type="ARBA" id="ARBA00013220"/>
    </source>
</evidence>
<dbReference type="SUPFAM" id="SSF53383">
    <property type="entry name" value="PLP-dependent transferases"/>
    <property type="match status" value="1"/>
</dbReference>
<feature type="non-terminal residue" evidence="12">
    <location>
        <position position="1"/>
    </location>
</feature>
<evidence type="ECO:0000313" key="12">
    <source>
        <dbReference type="EMBL" id="KAG5458777.1"/>
    </source>
</evidence>
<evidence type="ECO:0000259" key="11">
    <source>
        <dbReference type="Pfam" id="PF00155"/>
    </source>
</evidence>
<dbReference type="PANTHER" id="PTHR13693">
    <property type="entry name" value="CLASS II AMINOTRANSFERASE/8-AMINO-7-OXONONANOATE SYNTHASE"/>
    <property type="match status" value="1"/>
</dbReference>
<evidence type="ECO:0000256" key="1">
    <source>
        <dbReference type="ARBA" id="ARBA00001933"/>
    </source>
</evidence>
<protein>
    <recommendedName>
        <fullName evidence="5">serine C-palmitoyltransferase</fullName>
        <ecNumber evidence="5">2.3.1.50</ecNumber>
    </recommendedName>
</protein>
<dbReference type="GO" id="GO:0046512">
    <property type="term" value="P:sphingosine biosynthetic process"/>
    <property type="evidence" value="ECO:0007669"/>
    <property type="project" value="TreeGrafter"/>
</dbReference>
<evidence type="ECO:0000313" key="13">
    <source>
        <dbReference type="Proteomes" id="UP000673691"/>
    </source>
</evidence>
<sequence length="250" mass="27070">IELKKKYKYRLILDESLSFGTLGPRGAGLTDHFKVPVSDVEFVVGSLAHALCSSGGFCAGTHQICDHQRLSGLSYCFSASLPALLAVAASEGLNHIRDGEKVRKSGESVCLRDLRENGAAILHILSNVRGIETAGAPGSPVVHLRLRSGVVPERESAVAEDGPFVSKQASKRKSVEAKRQEEERILQDIVDMCAKDGVLVTRAKYLWTQEVNPPAPSIRICATSALTKRETEKAANIIKSACARVIARRR</sequence>
<dbReference type="EMBL" id="JAEFCI010007939">
    <property type="protein sequence ID" value="KAG5458777.1"/>
    <property type="molecule type" value="Genomic_DNA"/>
</dbReference>
<gene>
    <name evidence="12" type="ORF">BJ554DRAFT_942</name>
</gene>
<dbReference type="Proteomes" id="UP000673691">
    <property type="component" value="Unassembled WGS sequence"/>
</dbReference>
<keyword evidence="9" id="KW-0443">Lipid metabolism</keyword>
<evidence type="ECO:0000256" key="4">
    <source>
        <dbReference type="ARBA" id="ARBA00008392"/>
    </source>
</evidence>
<comment type="pathway">
    <text evidence="2">Lipid metabolism; sphingolipid metabolism.</text>
</comment>
<evidence type="ECO:0000256" key="2">
    <source>
        <dbReference type="ARBA" id="ARBA00004760"/>
    </source>
</evidence>
<reference evidence="12 13" key="1">
    <citation type="journal article" name="Sci. Rep.">
        <title>Genome-scale phylogenetic analyses confirm Olpidium as the closest living zoosporic fungus to the non-flagellated, terrestrial fungi.</title>
        <authorList>
            <person name="Chang Y."/>
            <person name="Rochon D."/>
            <person name="Sekimoto S."/>
            <person name="Wang Y."/>
            <person name="Chovatia M."/>
            <person name="Sandor L."/>
            <person name="Salamov A."/>
            <person name="Grigoriev I.V."/>
            <person name="Stajich J.E."/>
            <person name="Spatafora J.W."/>
        </authorList>
    </citation>
    <scope>NUCLEOTIDE SEQUENCE [LARGE SCALE GENOMIC DNA]</scope>
    <source>
        <strain evidence="12">S191</strain>
    </source>
</reference>
<evidence type="ECO:0000256" key="9">
    <source>
        <dbReference type="ARBA" id="ARBA00023098"/>
    </source>
</evidence>
<dbReference type="GO" id="GO:0030170">
    <property type="term" value="F:pyridoxal phosphate binding"/>
    <property type="evidence" value="ECO:0007669"/>
    <property type="project" value="InterPro"/>
</dbReference>
<accession>A0A8H7ZT97</accession>
<proteinExistence type="inferred from homology"/>
<comment type="cofactor">
    <cofactor evidence="1">
        <name>pyridoxal 5'-phosphate</name>
        <dbReference type="ChEBI" id="CHEBI:597326"/>
    </cofactor>
</comment>
<dbReference type="InterPro" id="IPR004839">
    <property type="entry name" value="Aminotransferase_I/II_large"/>
</dbReference>